<keyword evidence="3" id="KW-0762">Sugar transport</keyword>
<organism evidence="9 10">
    <name type="scientific">[Ruminococcus] torques</name>
    <dbReference type="NCBI Taxonomy" id="33039"/>
    <lineage>
        <taxon>Bacteria</taxon>
        <taxon>Bacillati</taxon>
        <taxon>Bacillota</taxon>
        <taxon>Clostridia</taxon>
        <taxon>Lachnospirales</taxon>
        <taxon>Lachnospiraceae</taxon>
        <taxon>Mediterraneibacter</taxon>
    </lineage>
</organism>
<dbReference type="EMBL" id="CZBX01000016">
    <property type="protein sequence ID" value="CUQ92604.1"/>
    <property type="molecule type" value="Genomic_DNA"/>
</dbReference>
<keyword evidence="4" id="KW-0808">Transferase</keyword>
<accession>A0A174ZZA7</accession>
<dbReference type="Pfam" id="PF00359">
    <property type="entry name" value="PTS_EIIA_2"/>
    <property type="match status" value="1"/>
</dbReference>
<dbReference type="InterPro" id="IPR016152">
    <property type="entry name" value="PTrfase/Anion_transptr"/>
</dbReference>
<dbReference type="RefSeq" id="WP_081021358.1">
    <property type="nucleotide sequence ID" value="NZ_CZBX01000016.1"/>
</dbReference>
<dbReference type="InterPro" id="IPR004715">
    <property type="entry name" value="PTS_IIA_fruc"/>
</dbReference>
<dbReference type="NCBIfam" id="TIGR00848">
    <property type="entry name" value="fruA"/>
    <property type="match status" value="1"/>
</dbReference>
<evidence type="ECO:0000256" key="1">
    <source>
        <dbReference type="ARBA" id="ARBA00022448"/>
    </source>
</evidence>
<dbReference type="GO" id="GO:0009401">
    <property type="term" value="P:phosphoenolpyruvate-dependent sugar phosphotransferase system"/>
    <property type="evidence" value="ECO:0007669"/>
    <property type="project" value="UniProtKB-KW"/>
</dbReference>
<dbReference type="InterPro" id="IPR002178">
    <property type="entry name" value="PTS_EIIA_type-2_dom"/>
</dbReference>
<protein>
    <submittedName>
        <fullName evidence="9">Putative PTS system EIIABC component</fullName>
    </submittedName>
</protein>
<keyword evidence="5" id="KW-0598">Phosphotransferase system</keyword>
<keyword evidence="2" id="KW-0597">Phosphoprotein</keyword>
<evidence type="ECO:0000256" key="3">
    <source>
        <dbReference type="ARBA" id="ARBA00022597"/>
    </source>
</evidence>
<dbReference type="InterPro" id="IPR001034">
    <property type="entry name" value="DeoR_HTH"/>
</dbReference>
<dbReference type="InterPro" id="IPR050661">
    <property type="entry name" value="BglG_antiterminators"/>
</dbReference>
<dbReference type="Proteomes" id="UP000078383">
    <property type="component" value="Unassembled WGS sequence"/>
</dbReference>
<gene>
    <name evidence="9" type="primary">hrsA_1</name>
    <name evidence="9" type="ORF">ERS852502_02665</name>
</gene>
<evidence type="ECO:0000256" key="2">
    <source>
        <dbReference type="ARBA" id="ARBA00022553"/>
    </source>
</evidence>
<dbReference type="CDD" id="cd00211">
    <property type="entry name" value="PTS_IIA_fru"/>
    <property type="match status" value="1"/>
</dbReference>
<evidence type="ECO:0000256" key="7">
    <source>
        <dbReference type="ARBA" id="ARBA00023163"/>
    </source>
</evidence>
<dbReference type="AlphaFoldDB" id="A0A174ZZA7"/>
<evidence type="ECO:0000256" key="5">
    <source>
        <dbReference type="ARBA" id="ARBA00022683"/>
    </source>
</evidence>
<evidence type="ECO:0000256" key="6">
    <source>
        <dbReference type="ARBA" id="ARBA00023015"/>
    </source>
</evidence>
<dbReference type="Gene3D" id="1.10.10.10">
    <property type="entry name" value="Winged helix-like DNA-binding domain superfamily/Winged helix DNA-binding domain"/>
    <property type="match status" value="2"/>
</dbReference>
<dbReference type="OrthoDB" id="95460at2"/>
<keyword evidence="7" id="KW-0804">Transcription</keyword>
<dbReference type="PANTHER" id="PTHR30185:SF13">
    <property type="entry name" value="LICABCH OPERON REGULATOR-RELATED"/>
    <property type="match status" value="1"/>
</dbReference>
<dbReference type="GO" id="GO:0008982">
    <property type="term" value="F:protein-N(PI)-phosphohistidine-sugar phosphotransferase activity"/>
    <property type="evidence" value="ECO:0007669"/>
    <property type="project" value="InterPro"/>
</dbReference>
<dbReference type="Gene3D" id="3.40.930.10">
    <property type="entry name" value="Mannitol-specific EII, Chain A"/>
    <property type="match status" value="1"/>
</dbReference>
<keyword evidence="1" id="KW-0813">Transport</keyword>
<reference evidence="9 10" key="1">
    <citation type="submission" date="2015-09" db="EMBL/GenBank/DDBJ databases">
        <authorList>
            <consortium name="Pathogen Informatics"/>
        </authorList>
    </citation>
    <scope>NUCLEOTIDE SEQUENCE [LARGE SCALE GENOMIC DNA]</scope>
    <source>
        <strain evidence="9 10">2789STDY5834889</strain>
    </source>
</reference>
<dbReference type="SUPFAM" id="SSF55804">
    <property type="entry name" value="Phoshotransferase/anion transport protein"/>
    <property type="match status" value="1"/>
</dbReference>
<dbReference type="PROSITE" id="PS51094">
    <property type="entry name" value="PTS_EIIA_TYPE_2"/>
    <property type="match status" value="1"/>
</dbReference>
<evidence type="ECO:0000313" key="9">
    <source>
        <dbReference type="EMBL" id="CUQ92604.1"/>
    </source>
</evidence>
<dbReference type="InterPro" id="IPR036388">
    <property type="entry name" value="WH-like_DNA-bd_sf"/>
</dbReference>
<sequence length="298" mass="33931">MLLAREKKIVTLLIEHEDKLTTTQIATSLKVSSRTIKADIKKINEELEKHSCRINSQQGVGLWIEYDNHEAKKYLKEVTRDTADLYLSPEVRKYHLAVELLLQDDYTSMEALAKEYYISKATVLNDLNELDELWEHYGVHFIKKVKYGIKVEGNERLVSFGLDVTNKEDAIRKICKMMYDAGKVSSYEDYLQGVKDRELEFETGMGNGIAIPHCKGGCVKEAAFTLVKLNQKIEWGSLDGEPVDYVIMLAAPNTADNVHLKMLSSLAVGLMDDDFREALKDATDVDQIIDIFKSKKEE</sequence>
<proteinExistence type="predicted"/>
<dbReference type="GO" id="GO:0016020">
    <property type="term" value="C:membrane"/>
    <property type="evidence" value="ECO:0007669"/>
    <property type="project" value="InterPro"/>
</dbReference>
<dbReference type="InterPro" id="IPR013196">
    <property type="entry name" value="HTH_11"/>
</dbReference>
<dbReference type="Pfam" id="PF08220">
    <property type="entry name" value="HTH_DeoR"/>
    <property type="match status" value="1"/>
</dbReference>
<evidence type="ECO:0000313" key="10">
    <source>
        <dbReference type="Proteomes" id="UP000078383"/>
    </source>
</evidence>
<evidence type="ECO:0000259" key="8">
    <source>
        <dbReference type="PROSITE" id="PS51094"/>
    </source>
</evidence>
<dbReference type="Pfam" id="PF08279">
    <property type="entry name" value="HTH_11"/>
    <property type="match status" value="1"/>
</dbReference>
<keyword evidence="6" id="KW-0805">Transcription regulation</keyword>
<name>A0A174ZZA7_9FIRM</name>
<dbReference type="PANTHER" id="PTHR30185">
    <property type="entry name" value="CRYPTIC BETA-GLUCOSIDE BGL OPERON ANTITERMINATOR"/>
    <property type="match status" value="1"/>
</dbReference>
<feature type="domain" description="PTS EIIA type-2" evidence="8">
    <location>
        <begin position="151"/>
        <end position="295"/>
    </location>
</feature>
<evidence type="ECO:0000256" key="4">
    <source>
        <dbReference type="ARBA" id="ARBA00022679"/>
    </source>
</evidence>